<comment type="caution">
    <text evidence="2">The sequence shown here is derived from an EMBL/GenBank/DDBJ whole genome shotgun (WGS) entry which is preliminary data.</text>
</comment>
<sequence length="145" mass="16029">MTDEYYPQTCEELMREIFEAVGIDDYDDDAVDYMIKFNIEKVKEVVAKLEQEGKIPVYPEKSASQKNANPSRNNDKQNFIRTEASTSQTLTNPGSSNDERSPLATEASTSQTLTNPGSSNDEQSPMETEASTSQTLTSPGSSNDE</sequence>
<feature type="region of interest" description="Disordered" evidence="1">
    <location>
        <begin position="52"/>
        <end position="145"/>
    </location>
</feature>
<protein>
    <submittedName>
        <fullName evidence="2">Uncharacterized protein</fullName>
    </submittedName>
</protein>
<name>A0A8X6EY93_TRICU</name>
<dbReference type="Proteomes" id="UP000887116">
    <property type="component" value="Unassembled WGS sequence"/>
</dbReference>
<evidence type="ECO:0000313" key="2">
    <source>
        <dbReference type="EMBL" id="GFQ65768.1"/>
    </source>
</evidence>
<evidence type="ECO:0000256" key="1">
    <source>
        <dbReference type="SAM" id="MobiDB-lite"/>
    </source>
</evidence>
<dbReference type="OrthoDB" id="10549717at2759"/>
<proteinExistence type="predicted"/>
<feature type="compositionally biased region" description="Polar residues" evidence="1">
    <location>
        <begin position="106"/>
        <end position="145"/>
    </location>
</feature>
<accession>A0A8X6EY93</accession>
<dbReference type="AlphaFoldDB" id="A0A8X6EY93"/>
<reference evidence="2" key="1">
    <citation type="submission" date="2020-07" db="EMBL/GenBank/DDBJ databases">
        <title>Multicomponent nature underlies the extraordinary mechanical properties of spider dragline silk.</title>
        <authorList>
            <person name="Kono N."/>
            <person name="Nakamura H."/>
            <person name="Mori M."/>
            <person name="Yoshida Y."/>
            <person name="Ohtoshi R."/>
            <person name="Malay A.D."/>
            <person name="Moran D.A.P."/>
            <person name="Tomita M."/>
            <person name="Numata K."/>
            <person name="Arakawa K."/>
        </authorList>
    </citation>
    <scope>NUCLEOTIDE SEQUENCE</scope>
</reference>
<dbReference type="EMBL" id="BMAO01010234">
    <property type="protein sequence ID" value="GFQ65768.1"/>
    <property type="molecule type" value="Genomic_DNA"/>
</dbReference>
<keyword evidence="3" id="KW-1185">Reference proteome</keyword>
<gene>
    <name evidence="2" type="ORF">TNCT_306831</name>
</gene>
<evidence type="ECO:0000313" key="3">
    <source>
        <dbReference type="Proteomes" id="UP000887116"/>
    </source>
</evidence>
<feature type="compositionally biased region" description="Polar residues" evidence="1">
    <location>
        <begin position="62"/>
        <end position="96"/>
    </location>
</feature>
<organism evidence="2 3">
    <name type="scientific">Trichonephila clavata</name>
    <name type="common">Joro spider</name>
    <name type="synonym">Nephila clavata</name>
    <dbReference type="NCBI Taxonomy" id="2740835"/>
    <lineage>
        <taxon>Eukaryota</taxon>
        <taxon>Metazoa</taxon>
        <taxon>Ecdysozoa</taxon>
        <taxon>Arthropoda</taxon>
        <taxon>Chelicerata</taxon>
        <taxon>Arachnida</taxon>
        <taxon>Araneae</taxon>
        <taxon>Araneomorphae</taxon>
        <taxon>Entelegynae</taxon>
        <taxon>Araneoidea</taxon>
        <taxon>Nephilidae</taxon>
        <taxon>Trichonephila</taxon>
    </lineage>
</organism>